<dbReference type="OrthoDB" id="7361648at2"/>
<gene>
    <name evidence="2" type="ORF">SAMN05421720_11741</name>
</gene>
<feature type="compositionally biased region" description="Basic residues" evidence="1">
    <location>
        <begin position="55"/>
        <end position="71"/>
    </location>
</feature>
<reference evidence="2 3" key="1">
    <citation type="submission" date="2016-10" db="EMBL/GenBank/DDBJ databases">
        <authorList>
            <person name="de Groot N.N."/>
        </authorList>
    </citation>
    <scope>NUCLEOTIDE SEQUENCE [LARGE SCALE GENOMIC DNA]</scope>
    <source>
        <strain evidence="2 3">ATCC 700224</strain>
    </source>
</reference>
<accession>A0A1G7H393</accession>
<dbReference type="RefSeq" id="WP_092787870.1">
    <property type="nucleotide sequence ID" value="NZ_FNAP01000017.1"/>
</dbReference>
<keyword evidence="3" id="KW-1185">Reference proteome</keyword>
<dbReference type="STRING" id="69960.SAMN05421720_11741"/>
<proteinExistence type="predicted"/>
<evidence type="ECO:0000256" key="1">
    <source>
        <dbReference type="SAM" id="MobiDB-lite"/>
    </source>
</evidence>
<feature type="region of interest" description="Disordered" evidence="1">
    <location>
        <begin position="55"/>
        <end position="80"/>
    </location>
</feature>
<name>A0A1G7H393_9PROT</name>
<evidence type="ECO:0000313" key="3">
    <source>
        <dbReference type="Proteomes" id="UP000199412"/>
    </source>
</evidence>
<protein>
    <submittedName>
        <fullName evidence="2">Uncharacterized protein</fullName>
    </submittedName>
</protein>
<evidence type="ECO:0000313" key="2">
    <source>
        <dbReference type="EMBL" id="SDE94821.1"/>
    </source>
</evidence>
<dbReference type="EMBL" id="FNAP01000017">
    <property type="protein sequence ID" value="SDE94821.1"/>
    <property type="molecule type" value="Genomic_DNA"/>
</dbReference>
<organism evidence="2 3">
    <name type="scientific">Rhodospira trueperi</name>
    <dbReference type="NCBI Taxonomy" id="69960"/>
    <lineage>
        <taxon>Bacteria</taxon>
        <taxon>Pseudomonadati</taxon>
        <taxon>Pseudomonadota</taxon>
        <taxon>Alphaproteobacteria</taxon>
        <taxon>Rhodospirillales</taxon>
        <taxon>Rhodospirillaceae</taxon>
        <taxon>Rhodospira</taxon>
    </lineage>
</organism>
<dbReference type="AlphaFoldDB" id="A0A1G7H393"/>
<sequence>MTHHQDTIEALKETAVSVPELTALAWGIKDDHQEVLGHAKGMLLAAQRAGEKLLRAKKLVPHGQRRTRASRSARQSATCG</sequence>
<dbReference type="Proteomes" id="UP000199412">
    <property type="component" value="Unassembled WGS sequence"/>
</dbReference>